<keyword evidence="2" id="KW-1185">Reference proteome</keyword>
<dbReference type="AlphaFoldDB" id="A0A521AX17"/>
<organism evidence="1 2">
    <name type="scientific">Pedobacter westerhofensis</name>
    <dbReference type="NCBI Taxonomy" id="425512"/>
    <lineage>
        <taxon>Bacteria</taxon>
        <taxon>Pseudomonadati</taxon>
        <taxon>Bacteroidota</taxon>
        <taxon>Sphingobacteriia</taxon>
        <taxon>Sphingobacteriales</taxon>
        <taxon>Sphingobacteriaceae</taxon>
        <taxon>Pedobacter</taxon>
    </lineage>
</organism>
<reference evidence="1 2" key="1">
    <citation type="submission" date="2017-05" db="EMBL/GenBank/DDBJ databases">
        <authorList>
            <person name="Varghese N."/>
            <person name="Submissions S."/>
        </authorList>
    </citation>
    <scope>NUCLEOTIDE SEQUENCE [LARGE SCALE GENOMIC DNA]</scope>
    <source>
        <strain evidence="1 2">DSM 19036</strain>
    </source>
</reference>
<gene>
    <name evidence="1" type="ORF">SAMN06265348_101515</name>
</gene>
<evidence type="ECO:0000313" key="1">
    <source>
        <dbReference type="EMBL" id="SMO39392.1"/>
    </source>
</evidence>
<dbReference type="OrthoDB" id="637707at2"/>
<accession>A0A521AX17</accession>
<sequence>MQHYNFLLKYITYSCLSLGILISSASCEKVIDVKLNTSASKLVIEGMITDQLGVQTITVTESVPYTNSNVYPPVTGAQVVVTDDDNHTWTFTETKPGIYTYPSLKAETGHKYTMKVVAKNTTYTASSTMPSLVKLDTLSIKIITFGGDDIKTVEAHFRDPADQVNQYRWIMKVNGVQIKTVYADNDRLTNGNEVTETLFYDDDLNEKLKTGDVAEVEMQCIDKDVFTYWFTLSQQTDNGPGGGVTPGNPPSNISNNALGYFSVNTTNKKTLTVD</sequence>
<dbReference type="RefSeq" id="WP_142526598.1">
    <property type="nucleotide sequence ID" value="NZ_CBCSJO010000002.1"/>
</dbReference>
<dbReference type="InterPro" id="IPR025345">
    <property type="entry name" value="DUF4249"/>
</dbReference>
<protein>
    <recommendedName>
        <fullName evidence="3">DUF4249 domain-containing protein</fullName>
    </recommendedName>
</protein>
<proteinExistence type="predicted"/>
<evidence type="ECO:0008006" key="3">
    <source>
        <dbReference type="Google" id="ProtNLM"/>
    </source>
</evidence>
<name>A0A521AX17_9SPHI</name>
<dbReference type="Pfam" id="PF14054">
    <property type="entry name" value="DUF4249"/>
    <property type="match status" value="1"/>
</dbReference>
<dbReference type="EMBL" id="FXTN01000001">
    <property type="protein sequence ID" value="SMO39392.1"/>
    <property type="molecule type" value="Genomic_DNA"/>
</dbReference>
<dbReference type="Proteomes" id="UP000320300">
    <property type="component" value="Unassembled WGS sequence"/>
</dbReference>
<evidence type="ECO:0000313" key="2">
    <source>
        <dbReference type="Proteomes" id="UP000320300"/>
    </source>
</evidence>